<evidence type="ECO:0000313" key="3">
    <source>
        <dbReference type="EMBL" id="MBD2702827.1"/>
    </source>
</evidence>
<keyword evidence="3" id="KW-0378">Hydrolase</keyword>
<dbReference type="InterPro" id="IPR050727">
    <property type="entry name" value="GH43_arabinanases"/>
</dbReference>
<protein>
    <submittedName>
        <fullName evidence="3">Glycoside hydrolase family 43 protein</fullName>
    </submittedName>
</protein>
<keyword evidence="4" id="KW-1185">Reference proteome</keyword>
<feature type="chain" id="PRO_5036836067" evidence="1">
    <location>
        <begin position="21"/>
        <end position="312"/>
    </location>
</feature>
<name>A0A926Y276_9BACT</name>
<accession>A0A926Y276</accession>
<gene>
    <name evidence="3" type="ORF">IC229_19425</name>
</gene>
<dbReference type="RefSeq" id="WP_190888671.1">
    <property type="nucleotide sequence ID" value="NZ_JACWZY010000017.1"/>
</dbReference>
<dbReference type="Gene3D" id="2.115.10.20">
    <property type="entry name" value="Glycosyl hydrolase domain, family 43"/>
    <property type="match status" value="2"/>
</dbReference>
<dbReference type="Proteomes" id="UP000598820">
    <property type="component" value="Unassembled WGS sequence"/>
</dbReference>
<dbReference type="AlphaFoldDB" id="A0A926Y276"/>
<dbReference type="InterPro" id="IPR055133">
    <property type="entry name" value="BT_3657-like_N"/>
</dbReference>
<comment type="caution">
    <text evidence="3">The sequence shown here is derived from an EMBL/GenBank/DDBJ whole genome shotgun (WGS) entry which is preliminary data.</text>
</comment>
<reference evidence="3" key="1">
    <citation type="submission" date="2020-09" db="EMBL/GenBank/DDBJ databases">
        <authorList>
            <person name="Kim M.K."/>
        </authorList>
    </citation>
    <scope>NUCLEOTIDE SEQUENCE</scope>
    <source>
        <strain evidence="3">BT702</strain>
    </source>
</reference>
<proteinExistence type="predicted"/>
<keyword evidence="1" id="KW-0732">Signal</keyword>
<dbReference type="CDD" id="cd08983">
    <property type="entry name" value="GH43_Bt3655-like"/>
    <property type="match status" value="1"/>
</dbReference>
<dbReference type="GO" id="GO:0016787">
    <property type="term" value="F:hydrolase activity"/>
    <property type="evidence" value="ECO:0007669"/>
    <property type="project" value="UniProtKB-KW"/>
</dbReference>
<dbReference type="Pfam" id="PF22847">
    <property type="entry name" value="BT_3657-like_N"/>
    <property type="match status" value="1"/>
</dbReference>
<organism evidence="3 4">
    <name type="scientific">Spirosoma profusum</name>
    <dbReference type="NCBI Taxonomy" id="2771354"/>
    <lineage>
        <taxon>Bacteria</taxon>
        <taxon>Pseudomonadati</taxon>
        <taxon>Bacteroidota</taxon>
        <taxon>Cytophagia</taxon>
        <taxon>Cytophagales</taxon>
        <taxon>Cytophagaceae</taxon>
        <taxon>Spirosoma</taxon>
    </lineage>
</organism>
<feature type="signal peptide" evidence="1">
    <location>
        <begin position="1"/>
        <end position="20"/>
    </location>
</feature>
<dbReference type="SUPFAM" id="SSF75005">
    <property type="entry name" value="Arabinanase/levansucrase/invertase"/>
    <property type="match status" value="1"/>
</dbReference>
<evidence type="ECO:0000256" key="1">
    <source>
        <dbReference type="SAM" id="SignalP"/>
    </source>
</evidence>
<dbReference type="InterPro" id="IPR023296">
    <property type="entry name" value="Glyco_hydro_beta-prop_sf"/>
</dbReference>
<feature type="domain" description="Arabinosidase BT-3657-like N-terminal" evidence="2">
    <location>
        <begin position="28"/>
        <end position="125"/>
    </location>
</feature>
<dbReference type="PANTHER" id="PTHR43301">
    <property type="entry name" value="ARABINAN ENDO-1,5-ALPHA-L-ARABINOSIDASE"/>
    <property type="match status" value="1"/>
</dbReference>
<sequence length="312" mass="35793">MRNSSCILILCLLLTVPALAQKFPPIYLFSYFKGNGEDGLHLAYSRDGYRYQSLKNDKSFLKPAVGQDKLMRDPCIIRGHDGRFHMVWTVSWKEKSIGYASSDDLIHWSEQQNIPVMAHEEGARNCWAPEITYDASSRQYMIYWSTTITGKFPETQDAAENAYNHRLYYTTTSDFKTYSPTKLLYDPGFNVIDANILPVGDRYVMFMKDETRTPPKKNIRLAFSNSLTGPYDKAGPPITGQYWAEGPTALRLVTPWIVYFDKYQDHTYGAVMSDDLKTWTDVSDKISFPKGARHGTVVNIIQRELDELLKEN</sequence>
<dbReference type="EMBL" id="JACWZY010000017">
    <property type="protein sequence ID" value="MBD2702827.1"/>
    <property type="molecule type" value="Genomic_DNA"/>
</dbReference>
<evidence type="ECO:0000313" key="4">
    <source>
        <dbReference type="Proteomes" id="UP000598820"/>
    </source>
</evidence>
<dbReference type="PANTHER" id="PTHR43301:SF3">
    <property type="entry name" value="ARABINAN ENDO-1,5-ALPHA-L-ARABINOSIDASE A-RELATED"/>
    <property type="match status" value="1"/>
</dbReference>
<evidence type="ECO:0000259" key="2">
    <source>
        <dbReference type="Pfam" id="PF22847"/>
    </source>
</evidence>